<evidence type="ECO:0000256" key="3">
    <source>
        <dbReference type="ARBA" id="ARBA00022741"/>
    </source>
</evidence>
<evidence type="ECO:0000256" key="9">
    <source>
        <dbReference type="PIRSR" id="PIRSR001549-1"/>
    </source>
</evidence>
<dbReference type="PANTHER" id="PTHR11476:SF7">
    <property type="entry name" value="HISTIDINE--TRNA LIGASE"/>
    <property type="match status" value="1"/>
</dbReference>
<comment type="catalytic activity">
    <reaction evidence="7 8">
        <text>tRNA(His) + L-histidine + ATP = L-histidyl-tRNA(His) + AMP + diphosphate + H(+)</text>
        <dbReference type="Rhea" id="RHEA:17313"/>
        <dbReference type="Rhea" id="RHEA-COMP:9665"/>
        <dbReference type="Rhea" id="RHEA-COMP:9689"/>
        <dbReference type="ChEBI" id="CHEBI:15378"/>
        <dbReference type="ChEBI" id="CHEBI:30616"/>
        <dbReference type="ChEBI" id="CHEBI:33019"/>
        <dbReference type="ChEBI" id="CHEBI:57595"/>
        <dbReference type="ChEBI" id="CHEBI:78442"/>
        <dbReference type="ChEBI" id="CHEBI:78527"/>
        <dbReference type="ChEBI" id="CHEBI:456215"/>
        <dbReference type="EC" id="6.1.1.21"/>
    </reaction>
</comment>
<keyword evidence="5 8" id="KW-0648">Protein biosynthesis</keyword>
<feature type="binding site" evidence="9">
    <location>
        <position position="113"/>
    </location>
    <ligand>
        <name>L-histidine</name>
        <dbReference type="ChEBI" id="CHEBI:57595"/>
    </ligand>
</feature>
<evidence type="ECO:0000259" key="10">
    <source>
        <dbReference type="PROSITE" id="PS50862"/>
    </source>
</evidence>
<evidence type="ECO:0000256" key="8">
    <source>
        <dbReference type="HAMAP-Rule" id="MF_00127"/>
    </source>
</evidence>
<dbReference type="EC" id="6.1.1.21" evidence="8"/>
<dbReference type="SUPFAM" id="SSF52954">
    <property type="entry name" value="Class II aaRS ABD-related"/>
    <property type="match status" value="1"/>
</dbReference>
<dbReference type="HAMAP" id="MF_00127">
    <property type="entry name" value="His_tRNA_synth"/>
    <property type="match status" value="1"/>
</dbReference>
<sequence>MKNNKLTPQALKGFRDFLPEEKRKRDFVIKKIVETFEIFGFEPLETPTLEYAALLLGKYGQEADKLLYSFQDRGGREIALRYDQTVPTARILAQYQNVLPRYFRRYQIQNVFRADNPQKGRYREFTQCDIDIFNSESPISDAEIIATTYFAFQNVGYPEINIIINDRQLLFSILRPCATSKVDVFSLIQSIDKLAKIGKDQVVAEIVQKGIKQDQAEAVISNTLKTKIIPSLQNIIDLATGLGVPKQSIIFDPTLARGLDYYTGMIFEVQLPGYTVGSCGGGGRYDKLIGQLGGLDVPAVGIAFGFDRMVEAAEYFKLISQANFITQILVTVFDKNNLSTSLSATSTLRKNGVKTELYPAFDKLSKQLKYADKKGIPYVVIIGPEEAEKKMIKVKEMKSGEEKTQTIEDAIGYLLSQFGF</sequence>
<organism evidence="11 12">
    <name type="scientific">Candidatus Roizmanbacteria bacterium RIFCSPHIGHO2_12_FULL_41_11</name>
    <dbReference type="NCBI Taxonomy" id="1802052"/>
    <lineage>
        <taxon>Bacteria</taxon>
        <taxon>Candidatus Roizmaniibacteriota</taxon>
    </lineage>
</organism>
<reference evidence="11 12" key="1">
    <citation type="journal article" date="2016" name="Nat. Commun.">
        <title>Thousands of microbial genomes shed light on interconnected biogeochemical processes in an aquifer system.</title>
        <authorList>
            <person name="Anantharaman K."/>
            <person name="Brown C.T."/>
            <person name="Hug L.A."/>
            <person name="Sharon I."/>
            <person name="Castelle C.J."/>
            <person name="Probst A.J."/>
            <person name="Thomas B.C."/>
            <person name="Singh A."/>
            <person name="Wilkins M.J."/>
            <person name="Karaoz U."/>
            <person name="Brodie E.L."/>
            <person name="Williams K.H."/>
            <person name="Hubbard S.S."/>
            <person name="Banfield J.F."/>
        </authorList>
    </citation>
    <scope>NUCLEOTIDE SEQUENCE [LARGE SCALE GENOMIC DNA]</scope>
</reference>
<feature type="binding site" evidence="9">
    <location>
        <position position="131"/>
    </location>
    <ligand>
        <name>L-histidine</name>
        <dbReference type="ChEBI" id="CHEBI:57595"/>
    </ligand>
</feature>
<protein>
    <recommendedName>
        <fullName evidence="8">Histidine--tRNA ligase</fullName>
        <ecNumber evidence="8">6.1.1.21</ecNumber>
    </recommendedName>
    <alternativeName>
        <fullName evidence="8">Histidyl-tRNA synthetase</fullName>
        <shortName evidence="8">HisRS</shortName>
    </alternativeName>
</protein>
<keyword evidence="2 8" id="KW-0436">Ligase</keyword>
<keyword evidence="4 8" id="KW-0067">ATP-binding</keyword>
<proteinExistence type="inferred from homology"/>
<dbReference type="InterPro" id="IPR004154">
    <property type="entry name" value="Anticodon-bd"/>
</dbReference>
<dbReference type="Proteomes" id="UP000176803">
    <property type="component" value="Unassembled WGS sequence"/>
</dbReference>
<evidence type="ECO:0000256" key="2">
    <source>
        <dbReference type="ARBA" id="ARBA00022598"/>
    </source>
</evidence>
<keyword evidence="3 8" id="KW-0547">Nucleotide-binding</keyword>
<dbReference type="PANTHER" id="PTHR11476">
    <property type="entry name" value="HISTIDYL-TRNA SYNTHETASE"/>
    <property type="match status" value="1"/>
</dbReference>
<dbReference type="CDD" id="cd00859">
    <property type="entry name" value="HisRS_anticodon"/>
    <property type="match status" value="1"/>
</dbReference>
<feature type="binding site" evidence="9">
    <location>
        <begin position="261"/>
        <end position="262"/>
    </location>
    <ligand>
        <name>L-histidine</name>
        <dbReference type="ChEBI" id="CHEBI:57595"/>
    </ligand>
</feature>
<feature type="binding site" evidence="9">
    <location>
        <position position="257"/>
    </location>
    <ligand>
        <name>L-histidine</name>
        <dbReference type="ChEBI" id="CHEBI:57595"/>
    </ligand>
</feature>
<keyword evidence="8" id="KW-0963">Cytoplasm</keyword>
<dbReference type="InterPro" id="IPR033656">
    <property type="entry name" value="HisRS_anticodon"/>
</dbReference>
<evidence type="ECO:0000256" key="4">
    <source>
        <dbReference type="ARBA" id="ARBA00022840"/>
    </source>
</evidence>
<dbReference type="Gene3D" id="3.30.930.10">
    <property type="entry name" value="Bira Bifunctional Protein, Domain 2"/>
    <property type="match status" value="1"/>
</dbReference>
<dbReference type="GO" id="GO:0005737">
    <property type="term" value="C:cytoplasm"/>
    <property type="evidence" value="ECO:0007669"/>
    <property type="project" value="UniProtKB-SubCell"/>
</dbReference>
<comment type="subunit">
    <text evidence="8">Homodimer.</text>
</comment>
<dbReference type="GO" id="GO:0004821">
    <property type="term" value="F:histidine-tRNA ligase activity"/>
    <property type="evidence" value="ECO:0007669"/>
    <property type="project" value="UniProtKB-UniRule"/>
</dbReference>
<dbReference type="GO" id="GO:0005524">
    <property type="term" value="F:ATP binding"/>
    <property type="evidence" value="ECO:0007669"/>
    <property type="project" value="UniProtKB-UniRule"/>
</dbReference>
<comment type="similarity">
    <text evidence="1 8">Belongs to the class-II aminoacyl-tRNA synthetase family.</text>
</comment>
<dbReference type="InterPro" id="IPR036621">
    <property type="entry name" value="Anticodon-bd_dom_sf"/>
</dbReference>
<dbReference type="SUPFAM" id="SSF55681">
    <property type="entry name" value="Class II aaRS and biotin synthetases"/>
    <property type="match status" value="1"/>
</dbReference>
<evidence type="ECO:0000256" key="1">
    <source>
        <dbReference type="ARBA" id="ARBA00008226"/>
    </source>
</evidence>
<evidence type="ECO:0000313" key="11">
    <source>
        <dbReference type="EMBL" id="OGK38025.1"/>
    </source>
</evidence>
<dbReference type="PIRSF" id="PIRSF001549">
    <property type="entry name" value="His-tRNA_synth"/>
    <property type="match status" value="1"/>
</dbReference>
<evidence type="ECO:0000256" key="6">
    <source>
        <dbReference type="ARBA" id="ARBA00023146"/>
    </source>
</evidence>
<feature type="domain" description="Aminoacyl-transfer RNA synthetases class-II family profile" evidence="10">
    <location>
        <begin position="1"/>
        <end position="310"/>
    </location>
</feature>
<dbReference type="NCBIfam" id="TIGR00442">
    <property type="entry name" value="hisS"/>
    <property type="match status" value="1"/>
</dbReference>
<dbReference type="InterPro" id="IPR006195">
    <property type="entry name" value="aa-tRNA-synth_II"/>
</dbReference>
<dbReference type="InterPro" id="IPR041715">
    <property type="entry name" value="HisRS-like_core"/>
</dbReference>
<dbReference type="CDD" id="cd00773">
    <property type="entry name" value="HisRS-like_core"/>
    <property type="match status" value="1"/>
</dbReference>
<comment type="subcellular location">
    <subcellularLocation>
        <location evidence="8">Cytoplasm</location>
    </subcellularLocation>
</comment>
<dbReference type="Pfam" id="PF13393">
    <property type="entry name" value="tRNA-synt_His"/>
    <property type="match status" value="1"/>
</dbReference>
<dbReference type="PROSITE" id="PS50862">
    <property type="entry name" value="AA_TRNA_LIGASE_II"/>
    <property type="match status" value="1"/>
</dbReference>
<name>A0A1F7I3S0_9BACT</name>
<dbReference type="InterPro" id="IPR004516">
    <property type="entry name" value="HisRS/HisZ"/>
</dbReference>
<gene>
    <name evidence="8" type="primary">hisS</name>
    <name evidence="11" type="ORF">A3F03_00240</name>
</gene>
<dbReference type="EMBL" id="MGAC01000024">
    <property type="protein sequence ID" value="OGK38025.1"/>
    <property type="molecule type" value="Genomic_DNA"/>
</dbReference>
<dbReference type="AlphaFoldDB" id="A0A1F7I3S0"/>
<evidence type="ECO:0000256" key="5">
    <source>
        <dbReference type="ARBA" id="ARBA00022917"/>
    </source>
</evidence>
<feature type="binding site" evidence="9">
    <location>
        <begin position="83"/>
        <end position="85"/>
    </location>
    <ligand>
        <name>L-histidine</name>
        <dbReference type="ChEBI" id="CHEBI:57595"/>
    </ligand>
</feature>
<comment type="caution">
    <text evidence="11">The sequence shown here is derived from an EMBL/GenBank/DDBJ whole genome shotgun (WGS) entry which is preliminary data.</text>
</comment>
<dbReference type="GO" id="GO:0006427">
    <property type="term" value="P:histidyl-tRNA aminoacylation"/>
    <property type="evidence" value="ECO:0007669"/>
    <property type="project" value="UniProtKB-UniRule"/>
</dbReference>
<dbReference type="InterPro" id="IPR015807">
    <property type="entry name" value="His-tRNA-ligase"/>
</dbReference>
<dbReference type="InterPro" id="IPR045864">
    <property type="entry name" value="aa-tRNA-synth_II/BPL/LPL"/>
</dbReference>
<accession>A0A1F7I3S0</accession>
<dbReference type="Gene3D" id="3.40.50.800">
    <property type="entry name" value="Anticodon-binding domain"/>
    <property type="match status" value="1"/>
</dbReference>
<evidence type="ECO:0000256" key="7">
    <source>
        <dbReference type="ARBA" id="ARBA00047639"/>
    </source>
</evidence>
<keyword evidence="6 8" id="KW-0030">Aminoacyl-tRNA synthetase</keyword>
<dbReference type="Pfam" id="PF03129">
    <property type="entry name" value="HGTP_anticodon"/>
    <property type="match status" value="1"/>
</dbReference>
<evidence type="ECO:0000313" key="12">
    <source>
        <dbReference type="Proteomes" id="UP000176803"/>
    </source>
</evidence>
<feature type="binding site" evidence="9">
    <location>
        <position position="127"/>
    </location>
    <ligand>
        <name>L-histidine</name>
        <dbReference type="ChEBI" id="CHEBI:57595"/>
    </ligand>
</feature>